<dbReference type="Gene3D" id="2.30.42.10">
    <property type="match status" value="1"/>
</dbReference>
<dbReference type="SUPFAM" id="SSF50630">
    <property type="entry name" value="Acid proteases"/>
    <property type="match status" value="1"/>
</dbReference>
<sequence>MKSRILFLLLVLLVSGVLAQVGFQLPEHRKKIVLPFTFVQNLIIIPVVLNGTPLNFMLDTGVEHTLLFSLEDTDQVQLNQMEAVKVRGLGNLDAIDAYSSENNRLEIGSMTDRAHKLYLILDEKVNISTSVGMPINGIIGYHFFKSYSVRIDYVKQKIILSREVNRLMKRREPFTAIPLTFIQNKPYLHATTALGAKVTSAFYLLDTGNTDVAWLFPNAQPAFSFQPYPYVDDYLGRGLSGDIYGQRGRIDSIALGPFSVKRPLVAFPKGDFIQHLLQINGRNGSLGNELLKRFHLVWDYPNQKIYVYPNALIKDPFVYNMSGIEIVHSGLEWVTETKDLTVQSIYAKNVFSNSGQRINDQVKVLFALRPTYVVDLIRVNSPGDLAGLRKGDQLYKINGYLCTNITLDEINGFLKMRDGKTVDIEYIRNGKTVTTSLILKDLLP</sequence>
<organism evidence="2 3">
    <name type="scientific">Flavobacterium fontis</name>
    <dbReference type="NCBI Taxonomy" id="1124188"/>
    <lineage>
        <taxon>Bacteria</taxon>
        <taxon>Pseudomonadati</taxon>
        <taxon>Bacteroidota</taxon>
        <taxon>Flavobacteriia</taxon>
        <taxon>Flavobacteriales</taxon>
        <taxon>Flavobacteriaceae</taxon>
        <taxon>Flavobacterium</taxon>
    </lineage>
</organism>
<dbReference type="Pfam" id="PF13650">
    <property type="entry name" value="Asp_protease_2"/>
    <property type="match status" value="1"/>
</dbReference>
<dbReference type="EMBL" id="FQVQ01000015">
    <property type="protein sequence ID" value="SHF65858.1"/>
    <property type="molecule type" value="Genomic_DNA"/>
</dbReference>
<feature type="domain" description="PDZ" evidence="1">
    <location>
        <begin position="362"/>
        <end position="430"/>
    </location>
</feature>
<dbReference type="SUPFAM" id="SSF50156">
    <property type="entry name" value="PDZ domain-like"/>
    <property type="match status" value="1"/>
</dbReference>
<accession>A0A1M5DFN5</accession>
<evidence type="ECO:0000259" key="1">
    <source>
        <dbReference type="SMART" id="SM00228"/>
    </source>
</evidence>
<dbReference type="InterPro" id="IPR021109">
    <property type="entry name" value="Peptidase_aspartic_dom_sf"/>
</dbReference>
<dbReference type="AlphaFoldDB" id="A0A1M5DFN5"/>
<keyword evidence="3" id="KW-1185">Reference proteome</keyword>
<dbReference type="SMART" id="SM00228">
    <property type="entry name" value="PDZ"/>
    <property type="match status" value="1"/>
</dbReference>
<dbReference type="STRING" id="1124188.SAMN05444377_1153"/>
<reference evidence="2 3" key="1">
    <citation type="submission" date="2016-11" db="EMBL/GenBank/DDBJ databases">
        <authorList>
            <person name="Jaros S."/>
            <person name="Januszkiewicz K."/>
            <person name="Wedrychowicz H."/>
        </authorList>
    </citation>
    <scope>NUCLEOTIDE SEQUENCE [LARGE SCALE GENOMIC DNA]</scope>
    <source>
        <strain evidence="2 3">DSM 25660</strain>
    </source>
</reference>
<dbReference type="InterPro" id="IPR036034">
    <property type="entry name" value="PDZ_sf"/>
</dbReference>
<proteinExistence type="predicted"/>
<evidence type="ECO:0000313" key="3">
    <source>
        <dbReference type="Proteomes" id="UP000184147"/>
    </source>
</evidence>
<evidence type="ECO:0000313" key="2">
    <source>
        <dbReference type="EMBL" id="SHF65858.1"/>
    </source>
</evidence>
<name>A0A1M5DFN5_9FLAO</name>
<dbReference type="Proteomes" id="UP000184147">
    <property type="component" value="Unassembled WGS sequence"/>
</dbReference>
<dbReference type="InterPro" id="IPR001478">
    <property type="entry name" value="PDZ"/>
</dbReference>
<protein>
    <submittedName>
        <fullName evidence="2">PDZ domain-containing protein</fullName>
    </submittedName>
</protein>
<gene>
    <name evidence="2" type="ORF">SAMN05444377_1153</name>
</gene>
<dbReference type="OrthoDB" id="3521766at2"/>
<dbReference type="Gene3D" id="2.40.70.10">
    <property type="entry name" value="Acid Proteases"/>
    <property type="match status" value="1"/>
</dbReference>
<dbReference type="RefSeq" id="WP_073364551.1">
    <property type="nucleotide sequence ID" value="NZ_FQVQ01000015.1"/>
</dbReference>